<comment type="caution">
    <text evidence="1">The sequence shown here is derived from an EMBL/GenBank/DDBJ whole genome shotgun (WGS) entry which is preliminary data.</text>
</comment>
<gene>
    <name evidence="1" type="ORF">EV421DRAFT_1849676</name>
</gene>
<protein>
    <submittedName>
        <fullName evidence="1">Uncharacterized protein</fullName>
    </submittedName>
</protein>
<proteinExistence type="predicted"/>
<dbReference type="AlphaFoldDB" id="A0AA39IZ42"/>
<sequence length="174" mass="19575">MYPYIKAVAPEVLGIFFHRSRKPHNPDGHLIAPLSTSFSLHGIPSGWSVHVHPQGLHHYLNDKTFDASTNTLSTPLYLSRRVLSESLDNIVSYMYAKGISLPPKVDLFLGLKLSPEGTTVCVYYFAGHVHRSVFWLDNLDARTLSIGGVVSTEPSHLAHAMEARYWSVLTYRHY</sequence>
<dbReference type="EMBL" id="JAUEPT010000097">
    <property type="protein sequence ID" value="KAK0432237.1"/>
    <property type="molecule type" value="Genomic_DNA"/>
</dbReference>
<accession>A0AA39IZ42</accession>
<evidence type="ECO:0000313" key="1">
    <source>
        <dbReference type="EMBL" id="KAK0432237.1"/>
    </source>
</evidence>
<dbReference type="Proteomes" id="UP001175226">
    <property type="component" value="Unassembled WGS sequence"/>
</dbReference>
<evidence type="ECO:0000313" key="2">
    <source>
        <dbReference type="Proteomes" id="UP001175226"/>
    </source>
</evidence>
<name>A0AA39IZ42_9AGAR</name>
<reference evidence="1" key="1">
    <citation type="submission" date="2023-06" db="EMBL/GenBank/DDBJ databases">
        <authorList>
            <consortium name="Lawrence Berkeley National Laboratory"/>
            <person name="Ahrendt S."/>
            <person name="Sahu N."/>
            <person name="Indic B."/>
            <person name="Wong-Bajracharya J."/>
            <person name="Merenyi Z."/>
            <person name="Ke H.-M."/>
            <person name="Monk M."/>
            <person name="Kocsube S."/>
            <person name="Drula E."/>
            <person name="Lipzen A."/>
            <person name="Balint B."/>
            <person name="Henrissat B."/>
            <person name="Andreopoulos B."/>
            <person name="Martin F.M."/>
            <person name="Harder C.B."/>
            <person name="Rigling D."/>
            <person name="Ford K.L."/>
            <person name="Foster G.D."/>
            <person name="Pangilinan J."/>
            <person name="Papanicolaou A."/>
            <person name="Barry K."/>
            <person name="LaButti K."/>
            <person name="Viragh M."/>
            <person name="Koriabine M."/>
            <person name="Yan M."/>
            <person name="Riley R."/>
            <person name="Champramary S."/>
            <person name="Plett K.L."/>
            <person name="Tsai I.J."/>
            <person name="Slot J."/>
            <person name="Sipos G."/>
            <person name="Plett J."/>
            <person name="Nagy L.G."/>
            <person name="Grigoriev I.V."/>
        </authorList>
    </citation>
    <scope>NUCLEOTIDE SEQUENCE</scope>
    <source>
        <strain evidence="1">FPL87.14</strain>
    </source>
</reference>
<keyword evidence="2" id="KW-1185">Reference proteome</keyword>
<organism evidence="1 2">
    <name type="scientific">Armillaria borealis</name>
    <dbReference type="NCBI Taxonomy" id="47425"/>
    <lineage>
        <taxon>Eukaryota</taxon>
        <taxon>Fungi</taxon>
        <taxon>Dikarya</taxon>
        <taxon>Basidiomycota</taxon>
        <taxon>Agaricomycotina</taxon>
        <taxon>Agaricomycetes</taxon>
        <taxon>Agaricomycetidae</taxon>
        <taxon>Agaricales</taxon>
        <taxon>Marasmiineae</taxon>
        <taxon>Physalacriaceae</taxon>
        <taxon>Armillaria</taxon>
    </lineage>
</organism>